<dbReference type="EMBL" id="CP021323">
    <property type="protein sequence ID" value="ARS54527.1"/>
    <property type="molecule type" value="Genomic_DNA"/>
</dbReference>
<evidence type="ECO:0000313" key="6">
    <source>
        <dbReference type="EMBL" id="ARS54527.1"/>
    </source>
</evidence>
<accession>A0A2Z2HGU4</accession>
<dbReference type="SUPFAM" id="SSF53850">
    <property type="entry name" value="Periplasmic binding protein-like II"/>
    <property type="match status" value="1"/>
</dbReference>
<dbReference type="PANTHER" id="PTHR30537">
    <property type="entry name" value="HTH-TYPE TRANSCRIPTIONAL REGULATOR"/>
    <property type="match status" value="1"/>
</dbReference>
<evidence type="ECO:0000313" key="7">
    <source>
        <dbReference type="Proteomes" id="UP000250025"/>
    </source>
</evidence>
<dbReference type="RefSeq" id="WP_086623404.1">
    <property type="nucleotide sequence ID" value="NZ_CP021323.1"/>
</dbReference>
<keyword evidence="4" id="KW-0804">Transcription</keyword>
<keyword evidence="2" id="KW-0805">Transcription regulation</keyword>
<organism evidence="6 7">
    <name type="scientific">Kushneria konosiri</name>
    <dbReference type="NCBI Taxonomy" id="698828"/>
    <lineage>
        <taxon>Bacteria</taxon>
        <taxon>Pseudomonadati</taxon>
        <taxon>Pseudomonadota</taxon>
        <taxon>Gammaproteobacteria</taxon>
        <taxon>Oceanospirillales</taxon>
        <taxon>Halomonadaceae</taxon>
        <taxon>Kushneria</taxon>
    </lineage>
</organism>
<dbReference type="InterPro" id="IPR005119">
    <property type="entry name" value="LysR_subst-bd"/>
</dbReference>
<dbReference type="GO" id="GO:0003677">
    <property type="term" value="F:DNA binding"/>
    <property type="evidence" value="ECO:0007669"/>
    <property type="project" value="UniProtKB-KW"/>
</dbReference>
<dbReference type="FunFam" id="1.10.10.10:FF:000001">
    <property type="entry name" value="LysR family transcriptional regulator"/>
    <property type="match status" value="1"/>
</dbReference>
<dbReference type="InterPro" id="IPR058163">
    <property type="entry name" value="LysR-type_TF_proteobact-type"/>
</dbReference>
<dbReference type="KEGG" id="kus:B9G99_09470"/>
<evidence type="ECO:0000259" key="5">
    <source>
        <dbReference type="PROSITE" id="PS50931"/>
    </source>
</evidence>
<dbReference type="AlphaFoldDB" id="A0A2Z2HGU4"/>
<evidence type="ECO:0000256" key="2">
    <source>
        <dbReference type="ARBA" id="ARBA00023015"/>
    </source>
</evidence>
<gene>
    <name evidence="6" type="ORF">B9G99_09470</name>
</gene>
<dbReference type="Gene3D" id="3.40.190.10">
    <property type="entry name" value="Periplasmic binding protein-like II"/>
    <property type="match status" value="2"/>
</dbReference>
<dbReference type="PRINTS" id="PR00039">
    <property type="entry name" value="HTHLYSR"/>
</dbReference>
<sequence>MSSRHALPPLNCLRAFEAAARLASITRASHELALTQSAVSRQIQRLESDLGQPLFERQLTGLALTDAGERYYHVVQRVLRELGEASAEIRRRPAEQSLTIASSPTIASFWLSRQLSGFQARYPEISIRMLIIEDPNRLEPGECDLGVYYHLQGEVDPVGMTAETIFDHEEVAVLCSPTYLTREGRPKDVIDLLEHHALMVVEDHYHDWLTWQCWCETLGAVWHTPMRTLSANSYQLLMNATLAGQGVTLGWTRLLAHELEQGLLVEALDIRIESRGRLSLLTPGQHPGSYAARAFRQWLMSEGTDAGGLSLT</sequence>
<comment type="similarity">
    <text evidence="1">Belongs to the LysR transcriptional regulatory family.</text>
</comment>
<feature type="domain" description="HTH lysR-type" evidence="5">
    <location>
        <begin position="8"/>
        <end position="65"/>
    </location>
</feature>
<dbReference type="Proteomes" id="UP000250025">
    <property type="component" value="Chromosome"/>
</dbReference>
<evidence type="ECO:0000256" key="4">
    <source>
        <dbReference type="ARBA" id="ARBA00023163"/>
    </source>
</evidence>
<dbReference type="InterPro" id="IPR036390">
    <property type="entry name" value="WH_DNA-bd_sf"/>
</dbReference>
<dbReference type="GO" id="GO:0003700">
    <property type="term" value="F:DNA-binding transcription factor activity"/>
    <property type="evidence" value="ECO:0007669"/>
    <property type="project" value="InterPro"/>
</dbReference>
<dbReference type="PROSITE" id="PS50931">
    <property type="entry name" value="HTH_LYSR"/>
    <property type="match status" value="1"/>
</dbReference>
<reference evidence="6 7" key="1">
    <citation type="journal article" date="2017" name="Int. J. Syst. Evol. Microbiol.">
        <title>Kushneria konosiri sp. nov., isolated from the Korean salt-fermented seafood Daemi-jeot.</title>
        <authorList>
            <person name="Yun J.H."/>
            <person name="Park S.K."/>
            <person name="Lee J.Y."/>
            <person name="Jung M.J."/>
            <person name="Bae J.W."/>
        </authorList>
    </citation>
    <scope>NUCLEOTIDE SEQUENCE [LARGE SCALE GENOMIC DNA]</scope>
    <source>
        <strain evidence="6 7">X49</strain>
    </source>
</reference>
<dbReference type="Pfam" id="PF00126">
    <property type="entry name" value="HTH_1"/>
    <property type="match status" value="1"/>
</dbReference>
<name>A0A2Z2HGU4_9GAMM</name>
<dbReference type="InterPro" id="IPR000847">
    <property type="entry name" value="LysR_HTH_N"/>
</dbReference>
<dbReference type="PANTHER" id="PTHR30537:SF5">
    <property type="entry name" value="HTH-TYPE TRANSCRIPTIONAL ACTIVATOR TTDR-RELATED"/>
    <property type="match status" value="1"/>
</dbReference>
<protein>
    <submittedName>
        <fullName evidence="6">LysR family transcriptional regulator</fullName>
    </submittedName>
</protein>
<dbReference type="SUPFAM" id="SSF46785">
    <property type="entry name" value="Winged helix' DNA-binding domain"/>
    <property type="match status" value="1"/>
</dbReference>
<dbReference type="Pfam" id="PF03466">
    <property type="entry name" value="LysR_substrate"/>
    <property type="match status" value="1"/>
</dbReference>
<dbReference type="OrthoDB" id="6787458at2"/>
<evidence type="ECO:0000256" key="1">
    <source>
        <dbReference type="ARBA" id="ARBA00009437"/>
    </source>
</evidence>
<dbReference type="InterPro" id="IPR036388">
    <property type="entry name" value="WH-like_DNA-bd_sf"/>
</dbReference>
<keyword evidence="3" id="KW-0238">DNA-binding</keyword>
<dbReference type="Gene3D" id="1.10.10.10">
    <property type="entry name" value="Winged helix-like DNA-binding domain superfamily/Winged helix DNA-binding domain"/>
    <property type="match status" value="1"/>
</dbReference>
<proteinExistence type="inferred from homology"/>
<evidence type="ECO:0000256" key="3">
    <source>
        <dbReference type="ARBA" id="ARBA00023125"/>
    </source>
</evidence>
<keyword evidence="7" id="KW-1185">Reference proteome</keyword>